<evidence type="ECO:0000256" key="2">
    <source>
        <dbReference type="ARBA" id="ARBA00009948"/>
    </source>
</evidence>
<feature type="binding site" evidence="7">
    <location>
        <position position="165"/>
    </location>
    <ligand>
        <name>3-phosphoshikimate</name>
        <dbReference type="ChEBI" id="CHEBI:145989"/>
    </ligand>
</feature>
<keyword evidence="5 7" id="KW-0057">Aromatic amino acid biosynthesis</keyword>
<dbReference type="Proteomes" id="UP000565078">
    <property type="component" value="Unassembled WGS sequence"/>
</dbReference>
<feature type="binding site" evidence="7">
    <location>
        <position position="20"/>
    </location>
    <ligand>
        <name>phosphoenolpyruvate</name>
        <dbReference type="ChEBI" id="CHEBI:58702"/>
    </ligand>
</feature>
<feature type="binding site" evidence="7">
    <location>
        <position position="164"/>
    </location>
    <ligand>
        <name>3-phosphoshikimate</name>
        <dbReference type="ChEBI" id="CHEBI:145989"/>
    </ligand>
</feature>
<comment type="catalytic activity">
    <reaction evidence="6">
        <text>3-phosphoshikimate + phosphoenolpyruvate = 5-O-(1-carboxyvinyl)-3-phosphoshikimate + phosphate</text>
        <dbReference type="Rhea" id="RHEA:21256"/>
        <dbReference type="ChEBI" id="CHEBI:43474"/>
        <dbReference type="ChEBI" id="CHEBI:57701"/>
        <dbReference type="ChEBI" id="CHEBI:58702"/>
        <dbReference type="ChEBI" id="CHEBI:145989"/>
        <dbReference type="EC" id="2.5.1.19"/>
    </reaction>
    <physiologicalReaction direction="left-to-right" evidence="6">
        <dbReference type="Rhea" id="RHEA:21257"/>
    </physiologicalReaction>
</comment>
<dbReference type="PANTHER" id="PTHR21090:SF5">
    <property type="entry name" value="PENTAFUNCTIONAL AROM POLYPEPTIDE"/>
    <property type="match status" value="1"/>
</dbReference>
<comment type="similarity">
    <text evidence="2 7">Belongs to the EPSP synthase family.</text>
</comment>
<feature type="binding site" evidence="7">
    <location>
        <position position="378"/>
    </location>
    <ligand>
        <name>phosphoenolpyruvate</name>
        <dbReference type="ChEBI" id="CHEBI:58702"/>
    </ligand>
</feature>
<evidence type="ECO:0000313" key="9">
    <source>
        <dbReference type="EMBL" id="HIH09474.1"/>
    </source>
</evidence>
<reference evidence="10" key="1">
    <citation type="journal article" date="2020" name="bioRxiv">
        <title>A rank-normalized archaeal taxonomy based on genome phylogeny resolves widespread incomplete and uneven classifications.</title>
        <authorList>
            <person name="Rinke C."/>
            <person name="Chuvochina M."/>
            <person name="Mussig A.J."/>
            <person name="Chaumeil P.-A."/>
            <person name="Waite D.W."/>
            <person name="Whitman W.B."/>
            <person name="Parks D.H."/>
            <person name="Hugenholtz P."/>
        </authorList>
    </citation>
    <scope>NUCLEOTIDE SEQUENCE [LARGE SCALE GENOMIC DNA]</scope>
</reference>
<dbReference type="GO" id="GO:0009073">
    <property type="term" value="P:aromatic amino acid family biosynthetic process"/>
    <property type="evidence" value="ECO:0007669"/>
    <property type="project" value="UniProtKB-KW"/>
</dbReference>
<dbReference type="PRINTS" id="PR01100">
    <property type="entry name" value="SHIKIMTKNASE"/>
</dbReference>
<feature type="binding site" evidence="7">
    <location>
        <position position="20"/>
    </location>
    <ligand>
        <name>3-phosphoshikimate</name>
        <dbReference type="ChEBI" id="CHEBI:145989"/>
    </ligand>
</feature>
<comment type="pathway">
    <text evidence="1">Metabolic intermediate biosynthesis; chorismate biosynthesis; chorismate from D-erythrose 4-phosphate and phosphoenolpyruvate: step 6/7.</text>
</comment>
<sequence>MKQIKPVQGIDAIFTAPPSKAYTLRCLFIAALASGKSVLKNALAADDQLIAAKALSQFGAKAQFNGRDFIVEGSGGELSAPVDAVFTANSGVTTRFLLPLAGLARGNSTIDGDMRMRQRPIKELVDSLSELGAEIKTPQGSSLPVQVFGKTLLGGKTRVSGSESSQFLSALLVCAPYMEKGLEVKVEGLRSKPYIDITIDCMNEFGVRVENRKYGEFIVRNGRYGGREFEIEGDYSSASYFFAAAAILGGKVLVRNLRPDSVQGDRHFLAILEKMGCSVQRGKDFVQAERQGRLNSIDVDMGDFPDLVPTLAVVCAFAGGKSKITNISHLAAKESNRIESVAKNLQKCGVEVEYGADYLQILGGNPRGARIITYNDHRIAMAFSVMGLAAAGMMIDDEKAVAKSYPDFFNELSKSCRKKNIAFIGYRGSGKSTAGKLVCQKLGMEFVDLDAEIMKMDGRPIPRIFAQSGEAFFRELEKKAVARFADQEGLCIACGGGVVEDVANIDSLKRNSIVVLLDAKPKTLYSRIKGDPNRPELTDKKGIEEVEHMLAKRKKAYESAADFVVSGEGSIGECAALVLEALGGGRAK</sequence>
<feature type="active site" description="Proton acceptor" evidence="7">
    <location>
        <position position="306"/>
    </location>
</feature>
<feature type="domain" description="Enolpyruvate transferase" evidence="8">
    <location>
        <begin position="7"/>
        <end position="412"/>
    </location>
</feature>
<evidence type="ECO:0000256" key="4">
    <source>
        <dbReference type="ARBA" id="ARBA00022679"/>
    </source>
</evidence>
<feature type="binding site" evidence="7">
    <location>
        <position position="119"/>
    </location>
    <ligand>
        <name>phosphoenolpyruvate</name>
        <dbReference type="ChEBI" id="CHEBI:58702"/>
    </ligand>
</feature>
<dbReference type="InterPro" id="IPR013792">
    <property type="entry name" value="RNA3'P_cycl/enolpyr_Trfase_a/b"/>
</dbReference>
<dbReference type="PANTHER" id="PTHR21090">
    <property type="entry name" value="AROM/DEHYDROQUINATE SYNTHASE"/>
    <property type="match status" value="1"/>
</dbReference>
<dbReference type="GO" id="GO:0009423">
    <property type="term" value="P:chorismate biosynthetic process"/>
    <property type="evidence" value="ECO:0007669"/>
    <property type="project" value="UniProtKB-UniRule"/>
</dbReference>
<feature type="binding site" evidence="7">
    <location>
        <position position="403"/>
    </location>
    <ligand>
        <name>phosphoenolpyruvate</name>
        <dbReference type="ChEBI" id="CHEBI:58702"/>
    </ligand>
</feature>
<gene>
    <name evidence="7 9" type="primary">aroA</name>
    <name evidence="9" type="ORF">HA254_02280</name>
</gene>
<dbReference type="HAMAP" id="MF_00109">
    <property type="entry name" value="Shikimate_kinase"/>
    <property type="match status" value="1"/>
</dbReference>
<evidence type="ECO:0000313" key="10">
    <source>
        <dbReference type="Proteomes" id="UP000565078"/>
    </source>
</evidence>
<comment type="caution">
    <text evidence="7">Lacks conserved residue(s) required for the propagation of feature annotation.</text>
</comment>
<comment type="function">
    <text evidence="7">Catalyzes the transfer of the enolpyruvyl moiety of phosphoenolpyruvate (PEP) to the 5-hydroxyl of shikimate-3-phosphate (S3P) to produce enolpyruvyl shikimate-3-phosphate and inorganic phosphate.</text>
</comment>
<feature type="binding site" evidence="7">
    <location>
        <position position="191"/>
    </location>
    <ligand>
        <name>3-phosphoshikimate</name>
        <dbReference type="ChEBI" id="CHEBI:145989"/>
    </ligand>
</feature>
<dbReference type="AlphaFoldDB" id="A0A7J4IXB5"/>
<evidence type="ECO:0000256" key="7">
    <source>
        <dbReference type="HAMAP-Rule" id="MF_00210"/>
    </source>
</evidence>
<dbReference type="UniPathway" id="UPA00053">
    <property type="reaction ID" value="UER00089"/>
</dbReference>
<evidence type="ECO:0000256" key="1">
    <source>
        <dbReference type="ARBA" id="ARBA00004811"/>
    </source>
</evidence>
<dbReference type="CDD" id="cd00464">
    <property type="entry name" value="SK"/>
    <property type="match status" value="1"/>
</dbReference>
<dbReference type="EC" id="2.5.1.19" evidence="7"/>
<organism evidence="9 10">
    <name type="scientific">Candidatus Iainarchaeum sp</name>
    <dbReference type="NCBI Taxonomy" id="3101447"/>
    <lineage>
        <taxon>Archaea</taxon>
        <taxon>Candidatus Iainarchaeota</taxon>
        <taxon>Candidatus Iainarchaeia</taxon>
        <taxon>Candidatus Iainarchaeales</taxon>
        <taxon>Candidatus Iainarchaeaceae</taxon>
        <taxon>Candidatus Iainarchaeum</taxon>
    </lineage>
</organism>
<dbReference type="SUPFAM" id="SSF55205">
    <property type="entry name" value="EPT/RTPC-like"/>
    <property type="match status" value="1"/>
</dbReference>
<dbReference type="GO" id="GO:0003866">
    <property type="term" value="F:3-phosphoshikimate 1-carboxyvinyltransferase activity"/>
    <property type="evidence" value="ECO:0007669"/>
    <property type="project" value="UniProtKB-UniRule"/>
</dbReference>
<dbReference type="InterPro" id="IPR027417">
    <property type="entry name" value="P-loop_NTPase"/>
</dbReference>
<comment type="subunit">
    <text evidence="7">Monomer.</text>
</comment>
<dbReference type="GO" id="GO:0008652">
    <property type="term" value="P:amino acid biosynthetic process"/>
    <property type="evidence" value="ECO:0007669"/>
    <property type="project" value="UniProtKB-KW"/>
</dbReference>
<dbReference type="GO" id="GO:0005737">
    <property type="term" value="C:cytoplasm"/>
    <property type="evidence" value="ECO:0007669"/>
    <property type="project" value="UniProtKB-SubCell"/>
</dbReference>
<evidence type="ECO:0000259" key="8">
    <source>
        <dbReference type="Pfam" id="PF00275"/>
    </source>
</evidence>
<feature type="binding site" evidence="7">
    <location>
        <position position="306"/>
    </location>
    <ligand>
        <name>3-phosphoshikimate</name>
        <dbReference type="ChEBI" id="CHEBI:145989"/>
    </ligand>
</feature>
<dbReference type="InterPro" id="IPR036968">
    <property type="entry name" value="Enolpyruvate_Tfrase_sf"/>
</dbReference>
<dbReference type="Pfam" id="PF01202">
    <property type="entry name" value="SKI"/>
    <property type="match status" value="1"/>
</dbReference>
<feature type="binding site" evidence="7">
    <location>
        <position position="25"/>
    </location>
    <ligand>
        <name>3-phosphoshikimate</name>
        <dbReference type="ChEBI" id="CHEBI:145989"/>
    </ligand>
</feature>
<dbReference type="InterPro" id="IPR006264">
    <property type="entry name" value="EPSP_synthase"/>
</dbReference>
<accession>A0A7J4IXB5</accession>
<dbReference type="CDD" id="cd01556">
    <property type="entry name" value="EPSP_synthase"/>
    <property type="match status" value="1"/>
</dbReference>
<keyword evidence="7" id="KW-0963">Cytoplasm</keyword>
<comment type="caution">
    <text evidence="9">The sequence shown here is derived from an EMBL/GenBank/DDBJ whole genome shotgun (WGS) entry which is preliminary data.</text>
</comment>
<keyword evidence="3 7" id="KW-0028">Amino-acid biosynthesis</keyword>
<dbReference type="InterPro" id="IPR001986">
    <property type="entry name" value="Enolpyruvate_Tfrase_dom"/>
</dbReference>
<feature type="binding site" evidence="7">
    <location>
        <position position="337"/>
    </location>
    <ligand>
        <name>phosphoenolpyruvate</name>
        <dbReference type="ChEBI" id="CHEBI:58702"/>
    </ligand>
</feature>
<dbReference type="NCBIfam" id="TIGR01356">
    <property type="entry name" value="aroA"/>
    <property type="match status" value="1"/>
</dbReference>
<feature type="binding site" evidence="7">
    <location>
        <position position="91"/>
    </location>
    <ligand>
        <name>phosphoenolpyruvate</name>
        <dbReference type="ChEBI" id="CHEBI:58702"/>
    </ligand>
</feature>
<dbReference type="InterPro" id="IPR031322">
    <property type="entry name" value="Shikimate/glucono_kinase"/>
</dbReference>
<dbReference type="InterPro" id="IPR000623">
    <property type="entry name" value="Shikimate_kinase/TSH1"/>
</dbReference>
<feature type="binding site" evidence="7">
    <location>
        <position position="166"/>
    </location>
    <ligand>
        <name>phosphoenolpyruvate</name>
        <dbReference type="ChEBI" id="CHEBI:58702"/>
    </ligand>
</feature>
<dbReference type="Gene3D" id="3.65.10.10">
    <property type="entry name" value="Enolpyruvate transferase domain"/>
    <property type="match status" value="2"/>
</dbReference>
<feature type="binding site" evidence="7">
    <location>
        <position position="333"/>
    </location>
    <ligand>
        <name>3-phosphoshikimate</name>
        <dbReference type="ChEBI" id="CHEBI:145989"/>
    </ligand>
</feature>
<evidence type="ECO:0000256" key="3">
    <source>
        <dbReference type="ARBA" id="ARBA00022605"/>
    </source>
</evidence>
<evidence type="ECO:0000256" key="5">
    <source>
        <dbReference type="ARBA" id="ARBA00023141"/>
    </source>
</evidence>
<dbReference type="HAMAP" id="MF_00210">
    <property type="entry name" value="EPSP_synth"/>
    <property type="match status" value="1"/>
</dbReference>
<dbReference type="EMBL" id="DUGC01000042">
    <property type="protein sequence ID" value="HIH09474.1"/>
    <property type="molecule type" value="Genomic_DNA"/>
</dbReference>
<dbReference type="Gene3D" id="3.40.50.300">
    <property type="entry name" value="P-loop containing nucleotide triphosphate hydrolases"/>
    <property type="match status" value="1"/>
</dbReference>
<keyword evidence="4 7" id="KW-0808">Transferase</keyword>
<name>A0A7J4IXB5_9ARCH</name>
<evidence type="ECO:0000256" key="6">
    <source>
        <dbReference type="ARBA" id="ARBA00044633"/>
    </source>
</evidence>
<proteinExistence type="inferred from homology"/>
<feature type="binding site" evidence="7">
    <location>
        <position position="166"/>
    </location>
    <ligand>
        <name>3-phosphoshikimate</name>
        <dbReference type="ChEBI" id="CHEBI:145989"/>
    </ligand>
</feature>
<comment type="subcellular location">
    <subcellularLocation>
        <location evidence="7">Cytoplasm</location>
    </subcellularLocation>
</comment>
<dbReference type="Pfam" id="PF00275">
    <property type="entry name" value="EPSP_synthase"/>
    <property type="match status" value="1"/>
</dbReference>
<dbReference type="SUPFAM" id="SSF52540">
    <property type="entry name" value="P-loop containing nucleoside triphosphate hydrolases"/>
    <property type="match status" value="1"/>
</dbReference>
<protein>
    <recommendedName>
        <fullName evidence="7">3-phosphoshikimate 1-carboxyvinyltransferase</fullName>
        <ecNumber evidence="7">2.5.1.19</ecNumber>
    </recommendedName>
    <alternativeName>
        <fullName evidence="7">5-enolpyruvylshikimate-3-phosphate synthase</fullName>
        <shortName evidence="7">EPSP synthase</shortName>
        <shortName evidence="7">EPSPS</shortName>
    </alternativeName>
</protein>